<reference evidence="2" key="1">
    <citation type="submission" date="2020-09" db="EMBL/GenBank/DDBJ databases">
        <title>Draft Genome Sequence of Paenibacillus sp. WST5.</title>
        <authorList>
            <person name="Bao Z."/>
        </authorList>
    </citation>
    <scope>NUCLEOTIDE SEQUENCE</scope>
    <source>
        <strain evidence="2">WST5</strain>
    </source>
</reference>
<dbReference type="AlphaFoldDB" id="A0A926KXZ8"/>
<feature type="compositionally biased region" description="Acidic residues" evidence="1">
    <location>
        <begin position="43"/>
        <end position="52"/>
    </location>
</feature>
<evidence type="ECO:0000313" key="3">
    <source>
        <dbReference type="Proteomes" id="UP000650466"/>
    </source>
</evidence>
<accession>A0A926KXZ8</accession>
<organism evidence="2 3">
    <name type="scientific">Paenibacillus sedimenti</name>
    <dbReference type="NCBI Taxonomy" id="2770274"/>
    <lineage>
        <taxon>Bacteria</taxon>
        <taxon>Bacillati</taxon>
        <taxon>Bacillota</taxon>
        <taxon>Bacilli</taxon>
        <taxon>Bacillales</taxon>
        <taxon>Paenibacillaceae</taxon>
        <taxon>Paenibacillus</taxon>
    </lineage>
</organism>
<name>A0A926KXZ8_9BACL</name>
<gene>
    <name evidence="2" type="ORF">ICC18_28610</name>
</gene>
<feature type="region of interest" description="Disordered" evidence="1">
    <location>
        <begin position="42"/>
        <end position="65"/>
    </location>
</feature>
<dbReference type="EMBL" id="JACVVD010000014">
    <property type="protein sequence ID" value="MBD0384020.1"/>
    <property type="molecule type" value="Genomic_DNA"/>
</dbReference>
<dbReference type="Proteomes" id="UP000650466">
    <property type="component" value="Unassembled WGS sequence"/>
</dbReference>
<keyword evidence="3" id="KW-1185">Reference proteome</keyword>
<protein>
    <submittedName>
        <fullName evidence="2">Uncharacterized protein</fullName>
    </submittedName>
</protein>
<evidence type="ECO:0000256" key="1">
    <source>
        <dbReference type="SAM" id="MobiDB-lite"/>
    </source>
</evidence>
<proteinExistence type="predicted"/>
<sequence length="65" mass="7596">MSEENLQSPIMKQAIEQKHTIEQNELELTSEAVMANKQMDQEFYGEEQEDFSSESNTAWINRNQS</sequence>
<feature type="compositionally biased region" description="Polar residues" evidence="1">
    <location>
        <begin position="53"/>
        <end position="65"/>
    </location>
</feature>
<comment type="caution">
    <text evidence="2">The sequence shown here is derived from an EMBL/GenBank/DDBJ whole genome shotgun (WGS) entry which is preliminary data.</text>
</comment>
<dbReference type="RefSeq" id="WP_188177794.1">
    <property type="nucleotide sequence ID" value="NZ_JACVVD010000014.1"/>
</dbReference>
<evidence type="ECO:0000313" key="2">
    <source>
        <dbReference type="EMBL" id="MBD0384020.1"/>
    </source>
</evidence>